<feature type="chain" id="PRO_5040487386" evidence="1">
    <location>
        <begin position="21"/>
        <end position="80"/>
    </location>
</feature>
<accession>A0A9P6QEX8</accession>
<dbReference type="OrthoDB" id="337038at2759"/>
<comment type="caution">
    <text evidence="2">The sequence shown here is derived from an EMBL/GenBank/DDBJ whole genome shotgun (WGS) entry which is preliminary data.</text>
</comment>
<dbReference type="AlphaFoldDB" id="A0A9P6QEX8"/>
<feature type="signal peptide" evidence="1">
    <location>
        <begin position="1"/>
        <end position="20"/>
    </location>
</feature>
<evidence type="ECO:0000313" key="3">
    <source>
        <dbReference type="Proteomes" id="UP000726737"/>
    </source>
</evidence>
<dbReference type="InterPro" id="IPR035940">
    <property type="entry name" value="CAP_sf"/>
</dbReference>
<keyword evidence="1" id="KW-0732">Signal</keyword>
<gene>
    <name evidence="2" type="ORF">BG011_007571</name>
</gene>
<dbReference type="EMBL" id="JAAAJA010000059">
    <property type="protein sequence ID" value="KAG0264011.1"/>
    <property type="molecule type" value="Genomic_DNA"/>
</dbReference>
<proteinExistence type="predicted"/>
<dbReference type="SUPFAM" id="SSF55797">
    <property type="entry name" value="PR-1-like"/>
    <property type="match status" value="1"/>
</dbReference>
<evidence type="ECO:0000313" key="2">
    <source>
        <dbReference type="EMBL" id="KAG0264011.1"/>
    </source>
</evidence>
<dbReference type="Gene3D" id="3.40.33.10">
    <property type="entry name" value="CAP"/>
    <property type="match status" value="1"/>
</dbReference>
<reference evidence="2" key="1">
    <citation type="journal article" date="2020" name="Fungal Divers.">
        <title>Resolving the Mortierellaceae phylogeny through synthesis of multi-gene phylogenetics and phylogenomics.</title>
        <authorList>
            <person name="Vandepol N."/>
            <person name="Liber J."/>
            <person name="Desiro A."/>
            <person name="Na H."/>
            <person name="Kennedy M."/>
            <person name="Barry K."/>
            <person name="Grigoriev I.V."/>
            <person name="Miller A.N."/>
            <person name="O'Donnell K."/>
            <person name="Stajich J.E."/>
            <person name="Bonito G."/>
        </authorList>
    </citation>
    <scope>NUCLEOTIDE SEQUENCE</scope>
    <source>
        <strain evidence="2">KOD948</strain>
    </source>
</reference>
<keyword evidence="3" id="KW-1185">Reference proteome</keyword>
<organism evidence="2 3">
    <name type="scientific">Mortierella polycephala</name>
    <dbReference type="NCBI Taxonomy" id="41804"/>
    <lineage>
        <taxon>Eukaryota</taxon>
        <taxon>Fungi</taxon>
        <taxon>Fungi incertae sedis</taxon>
        <taxon>Mucoromycota</taxon>
        <taxon>Mortierellomycotina</taxon>
        <taxon>Mortierellomycetes</taxon>
        <taxon>Mortierellales</taxon>
        <taxon>Mortierellaceae</taxon>
        <taxon>Mortierella</taxon>
    </lineage>
</organism>
<evidence type="ECO:0000256" key="1">
    <source>
        <dbReference type="SAM" id="SignalP"/>
    </source>
</evidence>
<dbReference type="Proteomes" id="UP000726737">
    <property type="component" value="Unassembled WGS sequence"/>
</dbReference>
<sequence length="80" mass="8683">MKSLTILLASMTILVAAVSSQEAVEMKEIPAAPEPQAAGNEFGENLAAGHRDFLAAIDAWYNEVWKYNYNNLGFGYSGKS</sequence>
<protein>
    <submittedName>
        <fullName evidence="2">Uncharacterized protein</fullName>
    </submittedName>
</protein>
<name>A0A9P6QEX8_9FUNG</name>